<dbReference type="PANTHER" id="PTHR38108">
    <property type="entry name" value="UPF0319 PROTEIN YCCT"/>
    <property type="match status" value="1"/>
</dbReference>
<proteinExistence type="inferred from homology"/>
<keyword evidence="5" id="KW-1185">Reference proteome</keyword>
<dbReference type="OrthoDB" id="6214779at2"/>
<evidence type="ECO:0000256" key="1">
    <source>
        <dbReference type="ARBA" id="ARBA00008490"/>
    </source>
</evidence>
<evidence type="ECO:0000256" key="2">
    <source>
        <dbReference type="ARBA" id="ARBA00022729"/>
    </source>
</evidence>
<protein>
    <recommendedName>
        <fullName evidence="6">DUF2057 domain-containing protein</fullName>
    </recommendedName>
</protein>
<reference evidence="4 5" key="1">
    <citation type="submission" date="2016-11" db="EMBL/GenBank/DDBJ databases">
        <authorList>
            <person name="Jaros S."/>
            <person name="Januszkiewicz K."/>
            <person name="Wedrychowicz H."/>
        </authorList>
    </citation>
    <scope>NUCLEOTIDE SEQUENCE [LARGE SCALE GENOMIC DNA]</scope>
    <source>
        <strain evidence="4 5">CECT 7868</strain>
    </source>
</reference>
<dbReference type="PANTHER" id="PTHR38108:SF1">
    <property type="entry name" value="UPF0319 PROTEIN YCCT"/>
    <property type="match status" value="1"/>
</dbReference>
<name>A0A1M5X852_9VIBR</name>
<evidence type="ECO:0000256" key="3">
    <source>
        <dbReference type="SAM" id="SignalP"/>
    </source>
</evidence>
<dbReference type="EMBL" id="FQXZ01000009">
    <property type="protein sequence ID" value="SHH95748.1"/>
    <property type="molecule type" value="Genomic_DNA"/>
</dbReference>
<organism evidence="4 5">
    <name type="scientific">Vibrio aerogenes CECT 7868</name>
    <dbReference type="NCBI Taxonomy" id="1216006"/>
    <lineage>
        <taxon>Bacteria</taxon>
        <taxon>Pseudomonadati</taxon>
        <taxon>Pseudomonadota</taxon>
        <taxon>Gammaproteobacteria</taxon>
        <taxon>Vibrionales</taxon>
        <taxon>Vibrionaceae</taxon>
        <taxon>Vibrio</taxon>
    </lineage>
</organism>
<comment type="similarity">
    <text evidence="1">Belongs to the UPF0319 family.</text>
</comment>
<dbReference type="RefSeq" id="WP_073602783.1">
    <property type="nucleotide sequence ID" value="NZ_FQXZ01000009.1"/>
</dbReference>
<evidence type="ECO:0000313" key="5">
    <source>
        <dbReference type="Proteomes" id="UP000184608"/>
    </source>
</evidence>
<sequence>MRRIQIITIVLLGLLAASGVNAATISSEKAVEILALDGQALDSGRYVNDKTLEVAAGQHQLVIRYYGDVRKGSKSAIYSTPPYIFTVDLKQNDQVTILAPSLKSYSQAKAYFRRGAEWTLRYQDGTEKKIQYEKLTGKGLMPFTDIEKAIAAYNKKHRQQQFLPATQVGTPIAAQVLQKTPAGQNDTLIQTIQLLYNNATPEQKSTIKQWMSNQP</sequence>
<evidence type="ECO:0000313" key="4">
    <source>
        <dbReference type="EMBL" id="SHH95748.1"/>
    </source>
</evidence>
<keyword evidence="2 3" id="KW-0732">Signal</keyword>
<feature type="chain" id="PRO_5011957459" description="DUF2057 domain-containing protein" evidence="3">
    <location>
        <begin position="23"/>
        <end position="215"/>
    </location>
</feature>
<gene>
    <name evidence="4" type="ORF">VA7868_01021</name>
</gene>
<evidence type="ECO:0008006" key="6">
    <source>
        <dbReference type="Google" id="ProtNLM"/>
    </source>
</evidence>
<dbReference type="Pfam" id="PF09829">
    <property type="entry name" value="DUF2057"/>
    <property type="match status" value="1"/>
</dbReference>
<accession>A0A1M5X852</accession>
<dbReference type="Proteomes" id="UP000184608">
    <property type="component" value="Unassembled WGS sequence"/>
</dbReference>
<feature type="signal peptide" evidence="3">
    <location>
        <begin position="1"/>
        <end position="22"/>
    </location>
</feature>
<dbReference type="AlphaFoldDB" id="A0A1M5X852"/>
<dbReference type="InterPro" id="IPR018635">
    <property type="entry name" value="UPF0319"/>
</dbReference>